<dbReference type="Proteomes" id="UP000647172">
    <property type="component" value="Unassembled WGS sequence"/>
</dbReference>
<sequence length="75" mass="8263">MTSWEVAAETFDSSDGHRLRREYYAEVVSRYWRRPATTEEVDQGLADDGVALLTPPTGQFGSGVSPVSQQRAADS</sequence>
<protein>
    <submittedName>
        <fullName evidence="2">Uncharacterized protein</fullName>
    </submittedName>
</protein>
<evidence type="ECO:0000313" key="2">
    <source>
        <dbReference type="EMBL" id="GIE50483.1"/>
    </source>
</evidence>
<comment type="caution">
    <text evidence="2">The sequence shown here is derived from an EMBL/GenBank/DDBJ whole genome shotgun (WGS) entry which is preliminary data.</text>
</comment>
<proteinExistence type="predicted"/>
<keyword evidence="3" id="KW-1185">Reference proteome</keyword>
<evidence type="ECO:0000256" key="1">
    <source>
        <dbReference type="SAM" id="MobiDB-lite"/>
    </source>
</evidence>
<accession>A0A919JIX3</accession>
<feature type="compositionally biased region" description="Polar residues" evidence="1">
    <location>
        <begin position="65"/>
        <end position="75"/>
    </location>
</feature>
<gene>
    <name evidence="2" type="ORF">Ani05nite_40170</name>
</gene>
<name>A0A919JIX3_9ACTN</name>
<dbReference type="AlphaFoldDB" id="A0A919JIX3"/>
<feature type="region of interest" description="Disordered" evidence="1">
    <location>
        <begin position="49"/>
        <end position="75"/>
    </location>
</feature>
<organism evidence="2 3">
    <name type="scientific">Actinoplanes nipponensis</name>
    <dbReference type="NCBI Taxonomy" id="135950"/>
    <lineage>
        <taxon>Bacteria</taxon>
        <taxon>Bacillati</taxon>
        <taxon>Actinomycetota</taxon>
        <taxon>Actinomycetes</taxon>
        <taxon>Micromonosporales</taxon>
        <taxon>Micromonosporaceae</taxon>
        <taxon>Actinoplanes</taxon>
    </lineage>
</organism>
<evidence type="ECO:0000313" key="3">
    <source>
        <dbReference type="Proteomes" id="UP000647172"/>
    </source>
</evidence>
<dbReference type="EMBL" id="BOMQ01000049">
    <property type="protein sequence ID" value="GIE50483.1"/>
    <property type="molecule type" value="Genomic_DNA"/>
</dbReference>
<reference evidence="2" key="1">
    <citation type="submission" date="2021-01" db="EMBL/GenBank/DDBJ databases">
        <title>Whole genome shotgun sequence of Actinoplanes nipponensis NBRC 14063.</title>
        <authorList>
            <person name="Komaki H."/>
            <person name="Tamura T."/>
        </authorList>
    </citation>
    <scope>NUCLEOTIDE SEQUENCE</scope>
    <source>
        <strain evidence="2">NBRC 14063</strain>
    </source>
</reference>
<dbReference type="RefSeq" id="WP_239130386.1">
    <property type="nucleotide sequence ID" value="NZ_BAAAYJ010000026.1"/>
</dbReference>